<dbReference type="AlphaFoldDB" id="A0A7I4CI68"/>
<name>A0A7I4CI68_PHYPA</name>
<protein>
    <submittedName>
        <fullName evidence="2">Uncharacterized protein</fullName>
    </submittedName>
</protein>
<accession>A0A7I4CI68</accession>
<keyword evidence="3" id="KW-1185">Reference proteome</keyword>
<feature type="transmembrane region" description="Helical" evidence="1">
    <location>
        <begin position="148"/>
        <end position="165"/>
    </location>
</feature>
<dbReference type="PANTHER" id="PTHR36000:SF2">
    <property type="entry name" value="DEFECTIVE 1273 PROTEIN, PUTATIVE-RELATED"/>
    <property type="match status" value="1"/>
</dbReference>
<sequence length="196" mass="22139">MASQCHRLLLQSSSLRFSSPFSCSPSSSHCRQLKVDQLSVFSRNHRLQSQRLPQTSISSCSRFLVQCVSSTFDGSSKKENDRQPSNVLSTVIDKASEPIRSFPWAKASNLFFKRLLDQLWIVGKWLAIPLLALSVVNEFTYTLVQEKVLIIPVAMICGIVFSGITREVVLELSPSIEVFFLQLKITRICPVLFFHT</sequence>
<gene>
    <name evidence="2" type="primary">LOC112277018</name>
</gene>
<dbReference type="Proteomes" id="UP000006727">
    <property type="component" value="Chromosome 24"/>
</dbReference>
<feature type="transmembrane region" description="Helical" evidence="1">
    <location>
        <begin position="119"/>
        <end position="136"/>
    </location>
</feature>
<evidence type="ECO:0000256" key="1">
    <source>
        <dbReference type="SAM" id="Phobius"/>
    </source>
</evidence>
<keyword evidence="1" id="KW-0812">Transmembrane</keyword>
<dbReference type="PANTHER" id="PTHR36000">
    <property type="entry name" value="DEFECTIVE 1273 PROTEIN, PUTATIVE-RELATED"/>
    <property type="match status" value="1"/>
</dbReference>
<dbReference type="Gramene" id="Pp3c24_11510V3.2">
    <property type="protein sequence ID" value="Pp3c24_11510V3.2"/>
    <property type="gene ID" value="Pp3c24_11510"/>
</dbReference>
<dbReference type="EMBL" id="ABEU02000024">
    <property type="status" value="NOT_ANNOTATED_CDS"/>
    <property type="molecule type" value="Genomic_DNA"/>
</dbReference>
<evidence type="ECO:0000313" key="2">
    <source>
        <dbReference type="EnsemblPlants" id="Pp3c24_11510V3.2"/>
    </source>
</evidence>
<proteinExistence type="predicted"/>
<keyword evidence="1" id="KW-0472">Membrane</keyword>
<organism evidence="2 3">
    <name type="scientific">Physcomitrium patens</name>
    <name type="common">Spreading-leaved earth moss</name>
    <name type="synonym">Physcomitrella patens</name>
    <dbReference type="NCBI Taxonomy" id="3218"/>
    <lineage>
        <taxon>Eukaryota</taxon>
        <taxon>Viridiplantae</taxon>
        <taxon>Streptophyta</taxon>
        <taxon>Embryophyta</taxon>
        <taxon>Bryophyta</taxon>
        <taxon>Bryophytina</taxon>
        <taxon>Bryopsida</taxon>
        <taxon>Funariidae</taxon>
        <taxon>Funariales</taxon>
        <taxon>Funariaceae</taxon>
        <taxon>Physcomitrium</taxon>
    </lineage>
</organism>
<reference evidence="2 3" key="2">
    <citation type="journal article" date="2018" name="Plant J.">
        <title>The Physcomitrella patens chromosome-scale assembly reveals moss genome structure and evolution.</title>
        <authorList>
            <person name="Lang D."/>
            <person name="Ullrich K.K."/>
            <person name="Murat F."/>
            <person name="Fuchs J."/>
            <person name="Jenkins J."/>
            <person name="Haas F.B."/>
            <person name="Piednoel M."/>
            <person name="Gundlach H."/>
            <person name="Van Bel M."/>
            <person name="Meyberg R."/>
            <person name="Vives C."/>
            <person name="Morata J."/>
            <person name="Symeonidi A."/>
            <person name="Hiss M."/>
            <person name="Muchero W."/>
            <person name="Kamisugi Y."/>
            <person name="Saleh O."/>
            <person name="Blanc G."/>
            <person name="Decker E.L."/>
            <person name="van Gessel N."/>
            <person name="Grimwood J."/>
            <person name="Hayes R.D."/>
            <person name="Graham S.W."/>
            <person name="Gunter L.E."/>
            <person name="McDaniel S.F."/>
            <person name="Hoernstein S.N.W."/>
            <person name="Larsson A."/>
            <person name="Li F.W."/>
            <person name="Perroud P.F."/>
            <person name="Phillips J."/>
            <person name="Ranjan P."/>
            <person name="Rokshar D.S."/>
            <person name="Rothfels C.J."/>
            <person name="Schneider L."/>
            <person name="Shu S."/>
            <person name="Stevenson D.W."/>
            <person name="Thummler F."/>
            <person name="Tillich M."/>
            <person name="Villarreal Aguilar J.C."/>
            <person name="Widiez T."/>
            <person name="Wong G.K."/>
            <person name="Wymore A."/>
            <person name="Zhang Y."/>
            <person name="Zimmer A.D."/>
            <person name="Quatrano R.S."/>
            <person name="Mayer K.F.X."/>
            <person name="Goodstein D."/>
            <person name="Casacuberta J.M."/>
            <person name="Vandepoele K."/>
            <person name="Reski R."/>
            <person name="Cuming A.C."/>
            <person name="Tuskan G.A."/>
            <person name="Maumus F."/>
            <person name="Salse J."/>
            <person name="Schmutz J."/>
            <person name="Rensing S.A."/>
        </authorList>
    </citation>
    <scope>NUCLEOTIDE SEQUENCE [LARGE SCALE GENOMIC DNA]</scope>
    <source>
        <strain evidence="2 3">cv. Gransden 2004</strain>
    </source>
</reference>
<evidence type="ECO:0000313" key="3">
    <source>
        <dbReference type="Proteomes" id="UP000006727"/>
    </source>
</evidence>
<keyword evidence="1" id="KW-1133">Transmembrane helix</keyword>
<reference evidence="2" key="3">
    <citation type="submission" date="2020-12" db="UniProtKB">
        <authorList>
            <consortium name="EnsemblPlants"/>
        </authorList>
    </citation>
    <scope>IDENTIFICATION</scope>
</reference>
<dbReference type="EnsemblPlants" id="Pp3c24_11510V3.2">
    <property type="protein sequence ID" value="Pp3c24_11510V3.2"/>
    <property type="gene ID" value="Pp3c24_11510"/>
</dbReference>
<reference evidence="2 3" key="1">
    <citation type="journal article" date="2008" name="Science">
        <title>The Physcomitrella genome reveals evolutionary insights into the conquest of land by plants.</title>
        <authorList>
            <person name="Rensing S."/>
            <person name="Lang D."/>
            <person name="Zimmer A."/>
            <person name="Terry A."/>
            <person name="Salamov A."/>
            <person name="Shapiro H."/>
            <person name="Nishiyama T."/>
            <person name="Perroud P.-F."/>
            <person name="Lindquist E."/>
            <person name="Kamisugi Y."/>
            <person name="Tanahashi T."/>
            <person name="Sakakibara K."/>
            <person name="Fujita T."/>
            <person name="Oishi K."/>
            <person name="Shin-I T."/>
            <person name="Kuroki Y."/>
            <person name="Toyoda A."/>
            <person name="Suzuki Y."/>
            <person name="Hashimoto A."/>
            <person name="Yamaguchi K."/>
            <person name="Sugano A."/>
            <person name="Kohara Y."/>
            <person name="Fujiyama A."/>
            <person name="Anterola A."/>
            <person name="Aoki S."/>
            <person name="Ashton N."/>
            <person name="Barbazuk W.B."/>
            <person name="Barker E."/>
            <person name="Bennetzen J."/>
            <person name="Bezanilla M."/>
            <person name="Blankenship R."/>
            <person name="Cho S.H."/>
            <person name="Dutcher S."/>
            <person name="Estelle M."/>
            <person name="Fawcett J.A."/>
            <person name="Gundlach H."/>
            <person name="Hanada K."/>
            <person name="Heyl A."/>
            <person name="Hicks K.A."/>
            <person name="Hugh J."/>
            <person name="Lohr M."/>
            <person name="Mayer K."/>
            <person name="Melkozernov A."/>
            <person name="Murata T."/>
            <person name="Nelson D."/>
            <person name="Pils B."/>
            <person name="Prigge M."/>
            <person name="Reiss B."/>
            <person name="Renner T."/>
            <person name="Rombauts S."/>
            <person name="Rushton P."/>
            <person name="Sanderfoot A."/>
            <person name="Schween G."/>
            <person name="Shiu S.-H."/>
            <person name="Stueber K."/>
            <person name="Theodoulou F.L."/>
            <person name="Tu H."/>
            <person name="Van de Peer Y."/>
            <person name="Verrier P.J."/>
            <person name="Waters E."/>
            <person name="Wood A."/>
            <person name="Yang L."/>
            <person name="Cove D."/>
            <person name="Cuming A."/>
            <person name="Hasebe M."/>
            <person name="Lucas S."/>
            <person name="Mishler D.B."/>
            <person name="Reski R."/>
            <person name="Grigoriev I."/>
            <person name="Quatrano R.S."/>
            <person name="Boore J.L."/>
        </authorList>
    </citation>
    <scope>NUCLEOTIDE SEQUENCE [LARGE SCALE GENOMIC DNA]</scope>
    <source>
        <strain evidence="2 3">cv. Gransden 2004</strain>
    </source>
</reference>